<feature type="site" description="Transition state stabilizer" evidence="2">
    <location>
        <position position="164"/>
    </location>
</feature>
<feature type="binding site" evidence="2">
    <location>
        <position position="90"/>
    </location>
    <ligand>
        <name>substrate</name>
    </ligand>
</feature>
<evidence type="ECO:0000256" key="2">
    <source>
        <dbReference type="HAMAP-Rule" id="MF_01678"/>
    </source>
</evidence>
<dbReference type="NCBIfam" id="TIGR00524">
    <property type="entry name" value="eIF-2B_rel"/>
    <property type="match status" value="1"/>
</dbReference>
<evidence type="ECO:0000313" key="4">
    <source>
        <dbReference type="Proteomes" id="UP000273252"/>
    </source>
</evidence>
<feature type="active site" description="Proton donor" evidence="2">
    <location>
        <position position="243"/>
    </location>
</feature>
<gene>
    <name evidence="2 3" type="primary">mtnA</name>
    <name evidence="3" type="ORF">DZ860_15590</name>
</gene>
<dbReference type="Pfam" id="PF01008">
    <property type="entry name" value="IF-2B"/>
    <property type="match status" value="1"/>
</dbReference>
<accession>A0A3A6QHR5</accession>
<sequence>MKINGIHQRTVWVAQDGVTVEILDQTKLPFEVEIIQLTSMKLAATAIREMWVRGAPLIGAVAAYGMALGMREDPSNEHLKTCYEVLIATRPTAINLKWALDRTLAVLEKTDIEQREQIAYQLAAEIADEDVRLCESIGEHGLEIIKAIASKKPAGSTVNILTHCNAGWLATVDWGTAISPIYKAHEAGINVHVWVDETRPRNQGLLTAFELGSHGVPHTLIADNAGGHLMQHGEVDLCIVGTDRTTAKGDVCNKIGTYLKALAAYDNNVPFYVALPSPTIDWTVFDGVKEIPIEQRTGDEQSHVIGIDPNGQLSWVNTAPRGTECGNYAFDVTPAKYVTGLITERGVCLATEDGLAEMFADLKHPELA</sequence>
<dbReference type="InterPro" id="IPR042529">
    <property type="entry name" value="IF_2B-like_C"/>
</dbReference>
<dbReference type="InterPro" id="IPR000649">
    <property type="entry name" value="IF-2B-related"/>
</dbReference>
<comment type="pathway">
    <text evidence="2">Amino-acid biosynthesis; L-methionine biosynthesis via salvage pathway; L-methionine from S-methyl-5-thio-alpha-D-ribose 1-phosphate: step 1/6.</text>
</comment>
<keyword evidence="4" id="KW-1185">Reference proteome</keyword>
<feature type="binding site" evidence="2">
    <location>
        <begin position="53"/>
        <end position="55"/>
    </location>
    <ligand>
        <name>substrate</name>
    </ligand>
</feature>
<feature type="binding site" evidence="2">
    <location>
        <begin position="253"/>
        <end position="254"/>
    </location>
    <ligand>
        <name>substrate</name>
    </ligand>
</feature>
<dbReference type="Gene3D" id="3.40.50.10470">
    <property type="entry name" value="Translation initiation factor eif-2b, domain 2"/>
    <property type="match status" value="1"/>
</dbReference>
<dbReference type="UniPathway" id="UPA00904">
    <property type="reaction ID" value="UER00874"/>
</dbReference>
<dbReference type="InterPro" id="IPR005251">
    <property type="entry name" value="IF-M1Pi"/>
</dbReference>
<dbReference type="GO" id="GO:0046523">
    <property type="term" value="F:S-methyl-5-thioribose-1-phosphate isomerase activity"/>
    <property type="evidence" value="ECO:0007669"/>
    <property type="project" value="UniProtKB-UniRule"/>
</dbReference>
<dbReference type="InterPro" id="IPR037171">
    <property type="entry name" value="NagB/RpiA_transferase-like"/>
</dbReference>
<comment type="caution">
    <text evidence="3">The sequence shown here is derived from an EMBL/GenBank/DDBJ whole genome shotgun (WGS) entry which is preliminary data.</text>
</comment>
<dbReference type="RefSeq" id="WP_120033041.1">
    <property type="nucleotide sequence ID" value="NZ_QVMU01000016.1"/>
</dbReference>
<protein>
    <recommendedName>
        <fullName evidence="2">Methylthioribose-1-phosphate isomerase</fullName>
        <shortName evidence="2">M1Pi</shortName>
        <shortName evidence="2">MTR-1-P isomerase</shortName>
        <ecNumber evidence="2">5.3.1.23</ecNumber>
    </recommendedName>
    <alternativeName>
        <fullName evidence="2">S-methyl-5-thioribose-1-phosphate isomerase</fullName>
    </alternativeName>
</protein>
<proteinExistence type="inferred from homology"/>
<organism evidence="3 4">
    <name type="scientific">Vibrio sinensis</name>
    <dbReference type="NCBI Taxonomy" id="2302434"/>
    <lineage>
        <taxon>Bacteria</taxon>
        <taxon>Pseudomonadati</taxon>
        <taxon>Pseudomonadota</taxon>
        <taxon>Gammaproteobacteria</taxon>
        <taxon>Vibrionales</taxon>
        <taxon>Vibrionaceae</taxon>
        <taxon>Vibrio</taxon>
    </lineage>
</organism>
<dbReference type="Gene3D" id="1.20.120.420">
    <property type="entry name" value="translation initiation factor eif-2b, domain 1"/>
    <property type="match status" value="1"/>
</dbReference>
<evidence type="ECO:0000313" key="3">
    <source>
        <dbReference type="EMBL" id="RJX69407.1"/>
    </source>
</evidence>
<feature type="binding site" evidence="2">
    <location>
        <position position="203"/>
    </location>
    <ligand>
        <name>substrate</name>
    </ligand>
</feature>
<dbReference type="AlphaFoldDB" id="A0A3A6QHR5"/>
<keyword evidence="2" id="KW-0028">Amino-acid biosynthesis</keyword>
<comment type="function">
    <text evidence="2">Catalyzes the interconversion of methylthioribose-1-phosphate (MTR-1-P) into methylthioribulose-1-phosphate (MTRu-1-P).</text>
</comment>
<comment type="similarity">
    <text evidence="2">Belongs to the EIF-2B alpha/beta/delta subunits family. MtnA subfamily.</text>
</comment>
<dbReference type="EMBL" id="QVMU01000016">
    <property type="protein sequence ID" value="RJX69407.1"/>
    <property type="molecule type" value="Genomic_DNA"/>
</dbReference>
<keyword evidence="2" id="KW-0486">Methionine biosynthesis</keyword>
<evidence type="ECO:0000256" key="1">
    <source>
        <dbReference type="ARBA" id="ARBA00023235"/>
    </source>
</evidence>
<dbReference type="OrthoDB" id="9803436at2"/>
<comment type="catalytic activity">
    <reaction evidence="2">
        <text>5-(methylsulfanyl)-alpha-D-ribose 1-phosphate = 5-(methylsulfanyl)-D-ribulose 1-phosphate</text>
        <dbReference type="Rhea" id="RHEA:19989"/>
        <dbReference type="ChEBI" id="CHEBI:58533"/>
        <dbReference type="ChEBI" id="CHEBI:58548"/>
        <dbReference type="EC" id="5.3.1.23"/>
    </reaction>
</comment>
<dbReference type="GO" id="GO:0019509">
    <property type="term" value="P:L-methionine salvage from methylthioadenosine"/>
    <property type="evidence" value="ECO:0007669"/>
    <property type="project" value="UniProtKB-UniRule"/>
</dbReference>
<dbReference type="InterPro" id="IPR027363">
    <property type="entry name" value="M1Pi_N"/>
</dbReference>
<dbReference type="Proteomes" id="UP000273252">
    <property type="component" value="Unassembled WGS sequence"/>
</dbReference>
<reference evidence="3 4" key="1">
    <citation type="submission" date="2018-08" db="EMBL/GenBank/DDBJ databases">
        <title>Vibrio isolated from the Eastern China Marginal Seas.</title>
        <authorList>
            <person name="Li Y."/>
        </authorList>
    </citation>
    <scope>NUCLEOTIDE SEQUENCE [LARGE SCALE GENOMIC DNA]</scope>
    <source>
        <strain evidence="3 4">BEI233</strain>
    </source>
</reference>
<dbReference type="NCBIfam" id="NF004326">
    <property type="entry name" value="PRK05720.1"/>
    <property type="match status" value="1"/>
</dbReference>
<name>A0A3A6QHR5_9VIBR</name>
<dbReference type="HAMAP" id="MF_01678">
    <property type="entry name" value="Salvage_MtnA"/>
    <property type="match status" value="1"/>
</dbReference>
<dbReference type="SUPFAM" id="SSF100950">
    <property type="entry name" value="NagB/RpiA/CoA transferase-like"/>
    <property type="match status" value="1"/>
</dbReference>
<keyword evidence="1 2" id="KW-0413">Isomerase</keyword>
<dbReference type="NCBIfam" id="TIGR00512">
    <property type="entry name" value="salvage_mtnA"/>
    <property type="match status" value="1"/>
</dbReference>
<dbReference type="InterPro" id="IPR011559">
    <property type="entry name" value="Initiation_fac_2B_a/b/d"/>
</dbReference>
<dbReference type="PANTHER" id="PTHR43475:SF1">
    <property type="entry name" value="METHYLTHIORIBOSE-1-PHOSPHATE ISOMERASE"/>
    <property type="match status" value="1"/>
</dbReference>
<dbReference type="EC" id="5.3.1.23" evidence="2"/>
<dbReference type="PANTHER" id="PTHR43475">
    <property type="entry name" value="METHYLTHIORIBOSE-1-PHOSPHATE ISOMERASE"/>
    <property type="match status" value="1"/>
</dbReference>